<evidence type="ECO:0000313" key="8">
    <source>
        <dbReference type="EMBL" id="MBR7621282.1"/>
    </source>
</evidence>
<dbReference type="SUPFAM" id="SSF52172">
    <property type="entry name" value="CheY-like"/>
    <property type="match status" value="1"/>
</dbReference>
<evidence type="ECO:0000313" key="9">
    <source>
        <dbReference type="Proteomes" id="UP000622580"/>
    </source>
</evidence>
<dbReference type="GO" id="GO:0000156">
    <property type="term" value="F:phosphorelay response regulator activity"/>
    <property type="evidence" value="ECO:0007669"/>
    <property type="project" value="TreeGrafter"/>
</dbReference>
<keyword evidence="5" id="KW-0804">Transcription</keyword>
<keyword evidence="2" id="KW-0902">Two-component regulatory system</keyword>
<name>A0A941D3L9_9CAUL</name>
<dbReference type="SMART" id="SM00448">
    <property type="entry name" value="REC"/>
    <property type="match status" value="1"/>
</dbReference>
<dbReference type="InterPro" id="IPR039420">
    <property type="entry name" value="WalR-like"/>
</dbReference>
<dbReference type="Proteomes" id="UP000622580">
    <property type="component" value="Unassembled WGS sequence"/>
</dbReference>
<dbReference type="EMBL" id="JAGSGD010000001">
    <property type="protein sequence ID" value="MBR7621282.1"/>
    <property type="molecule type" value="Genomic_DNA"/>
</dbReference>
<feature type="domain" description="Response regulatory" evidence="7">
    <location>
        <begin position="6"/>
        <end position="122"/>
    </location>
</feature>
<dbReference type="PROSITE" id="PS50110">
    <property type="entry name" value="RESPONSE_REGULATORY"/>
    <property type="match status" value="1"/>
</dbReference>
<organism evidence="8 9">
    <name type="scientific">Phenylobacterium glaciei</name>
    <dbReference type="NCBI Taxonomy" id="2803784"/>
    <lineage>
        <taxon>Bacteria</taxon>
        <taxon>Pseudomonadati</taxon>
        <taxon>Pseudomonadota</taxon>
        <taxon>Alphaproteobacteria</taxon>
        <taxon>Caulobacterales</taxon>
        <taxon>Caulobacteraceae</taxon>
        <taxon>Phenylobacterium</taxon>
    </lineage>
</organism>
<dbReference type="Gene3D" id="3.40.50.2300">
    <property type="match status" value="1"/>
</dbReference>
<evidence type="ECO:0000256" key="2">
    <source>
        <dbReference type="ARBA" id="ARBA00023012"/>
    </source>
</evidence>
<protein>
    <submittedName>
        <fullName evidence="8">Response regulator</fullName>
    </submittedName>
</protein>
<reference evidence="8" key="1">
    <citation type="submission" date="2021-04" db="EMBL/GenBank/DDBJ databases">
        <title>Draft genome assembly of strain Phenylobacterium sp. 20VBR1 using MiniION and Illumina platforms.</title>
        <authorList>
            <person name="Thomas F.A."/>
            <person name="Krishnan K.P."/>
            <person name="Sinha R.K."/>
        </authorList>
    </citation>
    <scope>NUCLEOTIDE SEQUENCE</scope>
    <source>
        <strain evidence="8">20VBR1</strain>
    </source>
</reference>
<dbReference type="GO" id="GO:0000976">
    <property type="term" value="F:transcription cis-regulatory region binding"/>
    <property type="evidence" value="ECO:0007669"/>
    <property type="project" value="TreeGrafter"/>
</dbReference>
<dbReference type="PANTHER" id="PTHR48111:SF1">
    <property type="entry name" value="TWO-COMPONENT RESPONSE REGULATOR ORR33"/>
    <property type="match status" value="1"/>
</dbReference>
<dbReference type="InterPro" id="IPR011006">
    <property type="entry name" value="CheY-like_superfamily"/>
</dbReference>
<dbReference type="GO" id="GO:0032993">
    <property type="term" value="C:protein-DNA complex"/>
    <property type="evidence" value="ECO:0007669"/>
    <property type="project" value="TreeGrafter"/>
</dbReference>
<accession>A0A941D3L9</accession>
<evidence type="ECO:0000256" key="3">
    <source>
        <dbReference type="ARBA" id="ARBA00023015"/>
    </source>
</evidence>
<evidence type="ECO:0000256" key="5">
    <source>
        <dbReference type="ARBA" id="ARBA00023163"/>
    </source>
</evidence>
<dbReference type="GO" id="GO:0006355">
    <property type="term" value="P:regulation of DNA-templated transcription"/>
    <property type="evidence" value="ECO:0007669"/>
    <property type="project" value="TreeGrafter"/>
</dbReference>
<keyword evidence="4" id="KW-0238">DNA-binding</keyword>
<comment type="caution">
    <text evidence="8">The sequence shown here is derived from an EMBL/GenBank/DDBJ whole genome shotgun (WGS) entry which is preliminary data.</text>
</comment>
<dbReference type="Pfam" id="PF00072">
    <property type="entry name" value="Response_reg"/>
    <property type="match status" value="1"/>
</dbReference>
<dbReference type="AlphaFoldDB" id="A0A941D3L9"/>
<dbReference type="PANTHER" id="PTHR48111">
    <property type="entry name" value="REGULATOR OF RPOS"/>
    <property type="match status" value="1"/>
</dbReference>
<sequence length="146" mass="16111">MPAWPRILVAEDDGGVRDVIRTRLEMAGYETHTARTGVEALKRVLELKPQGLVLDINMPELDGFGVLTALRARPELKFPPTLMLTARHAPDDVRRAVALGAKDYLTKPFNESQLLARVARLLRPPIPPAAPAPLTPLALRKDDLLL</sequence>
<keyword evidence="3" id="KW-0805">Transcription regulation</keyword>
<dbReference type="InterPro" id="IPR001789">
    <property type="entry name" value="Sig_transdc_resp-reg_receiver"/>
</dbReference>
<evidence type="ECO:0000256" key="4">
    <source>
        <dbReference type="ARBA" id="ARBA00023125"/>
    </source>
</evidence>
<keyword evidence="9" id="KW-1185">Reference proteome</keyword>
<proteinExistence type="predicted"/>
<evidence type="ECO:0000256" key="6">
    <source>
        <dbReference type="PROSITE-ProRule" id="PRU00169"/>
    </source>
</evidence>
<dbReference type="GO" id="GO:0005829">
    <property type="term" value="C:cytosol"/>
    <property type="evidence" value="ECO:0007669"/>
    <property type="project" value="TreeGrafter"/>
</dbReference>
<keyword evidence="1 6" id="KW-0597">Phosphoprotein</keyword>
<evidence type="ECO:0000256" key="1">
    <source>
        <dbReference type="ARBA" id="ARBA00022553"/>
    </source>
</evidence>
<gene>
    <name evidence="8" type="ORF">JKL49_17955</name>
</gene>
<evidence type="ECO:0000259" key="7">
    <source>
        <dbReference type="PROSITE" id="PS50110"/>
    </source>
</evidence>
<feature type="modified residue" description="4-aspartylphosphate" evidence="6">
    <location>
        <position position="55"/>
    </location>
</feature>